<comment type="caution">
    <text evidence="6">The sequence shown here is derived from an EMBL/GenBank/DDBJ whole genome shotgun (WGS) entry which is preliminary data.</text>
</comment>
<evidence type="ECO:0000256" key="2">
    <source>
        <dbReference type="ARBA" id="ARBA00022670"/>
    </source>
</evidence>
<dbReference type="Pfam" id="PF01470">
    <property type="entry name" value="Peptidase_C15"/>
    <property type="match status" value="1"/>
</dbReference>
<dbReference type="EMBL" id="JAATIS010000094">
    <property type="protein sequence ID" value="KAG2471239.1"/>
    <property type="molecule type" value="Genomic_DNA"/>
</dbReference>
<evidence type="ECO:0000256" key="5">
    <source>
        <dbReference type="PROSITE-ProRule" id="PRU00339"/>
    </source>
</evidence>
<dbReference type="SUPFAM" id="SSF53182">
    <property type="entry name" value="Pyrrolidone carboxyl peptidase (pyroglutamate aminopeptidase)"/>
    <property type="match status" value="1"/>
</dbReference>
<reference evidence="6 7" key="1">
    <citation type="journal article" date="2021" name="Cell">
        <title>Tracing the genetic footprints of vertebrate landing in non-teleost ray-finned fishes.</title>
        <authorList>
            <person name="Bi X."/>
            <person name="Wang K."/>
            <person name="Yang L."/>
            <person name="Pan H."/>
            <person name="Jiang H."/>
            <person name="Wei Q."/>
            <person name="Fang M."/>
            <person name="Yu H."/>
            <person name="Zhu C."/>
            <person name="Cai Y."/>
            <person name="He Y."/>
            <person name="Gan X."/>
            <person name="Zeng H."/>
            <person name="Yu D."/>
            <person name="Zhu Y."/>
            <person name="Jiang H."/>
            <person name="Qiu Q."/>
            <person name="Yang H."/>
            <person name="Zhang Y.E."/>
            <person name="Wang W."/>
            <person name="Zhu M."/>
            <person name="He S."/>
            <person name="Zhang G."/>
        </authorList>
    </citation>
    <scope>NUCLEOTIDE SEQUENCE [LARGE SCALE GENOMIC DNA]</scope>
    <source>
        <strain evidence="6">Bchr_013</strain>
    </source>
</reference>
<feature type="non-terminal residue" evidence="6">
    <location>
        <position position="1"/>
    </location>
</feature>
<dbReference type="InterPro" id="IPR019734">
    <property type="entry name" value="TPR_rpt"/>
</dbReference>
<dbReference type="PANTHER" id="PTHR14485">
    <property type="entry name" value="TETRATRICOPEPTIDE REPEAT PROTEIN 23"/>
    <property type="match status" value="1"/>
</dbReference>
<dbReference type="Gene3D" id="3.40.630.20">
    <property type="entry name" value="Peptidase C15, pyroglutamyl peptidase I-like"/>
    <property type="match status" value="1"/>
</dbReference>
<evidence type="ECO:0000256" key="4">
    <source>
        <dbReference type="ARBA" id="ARBA00022807"/>
    </source>
</evidence>
<comment type="similarity">
    <text evidence="1">Belongs to the peptidase C15 family.</text>
</comment>
<sequence length="563" mass="63305">MHEFHPRDLNEELLIHSSCKGHSSQSHDSDIQRRRSAKTLNGFMEAAIMMTPEQKLNECEQRAKAFTNQGNSSAAIQELVRCVALARITYGDEHWQLAQAHANLAQGYLQFKDAEQSLGKAEKLVAKLRDLEVFTKEELTHKEKELVINFARLYQKRGKQSESLSYYEKALELTEDCEVECHRRTALYKEMAVLEQENGNLHRAVEHLQQAYDIALSQSATGTEAADIAHCLAKVCSASTEPSHKGRASQFFEESLKSYKCILGAENSKYLVVQDDFCHFLISTGEAENAAKILKRSLETKKSTFGELSTEVAETYQLLGAVERSLGLQKKAYISLNKCLQIQMLHFGPSHKKTKDTQKTIDFLSKYIEHYWSGWGKLHFKDGVTQQGVKASGLLADVQIHIMEVPVSYRKAQEVILGMWRSLNPKLAVHFGVAPRSDTIILEQTGKNTKYTNRDIEGLCPSKGCCVEGGPQQIDSIIDMKAARRRLQLLGLDVLYSRDAGRFLCDFLYYSSLYYGSQKAVFIHVPGSGSLSKMEMLVPALTQIIETLIELLDETVPPTADPQ</sequence>
<dbReference type="PROSITE" id="PS50005">
    <property type="entry name" value="TPR"/>
    <property type="match status" value="1"/>
</dbReference>
<dbReference type="SUPFAM" id="SSF48452">
    <property type="entry name" value="TPR-like"/>
    <property type="match status" value="2"/>
</dbReference>
<dbReference type="GO" id="GO:0006508">
    <property type="term" value="P:proteolysis"/>
    <property type="evidence" value="ECO:0007669"/>
    <property type="project" value="UniProtKB-KW"/>
</dbReference>
<proteinExistence type="inferred from homology"/>
<dbReference type="InterPro" id="IPR011990">
    <property type="entry name" value="TPR-like_helical_dom_sf"/>
</dbReference>
<keyword evidence="5" id="KW-0802">TPR repeat</keyword>
<feature type="repeat" description="TPR" evidence="5">
    <location>
        <begin position="144"/>
        <end position="177"/>
    </location>
</feature>
<feature type="non-terminal residue" evidence="6">
    <location>
        <position position="563"/>
    </location>
</feature>
<keyword evidence="2" id="KW-0645">Protease</keyword>
<dbReference type="Pfam" id="PF13374">
    <property type="entry name" value="TPR_10"/>
    <property type="match status" value="1"/>
</dbReference>
<dbReference type="Proteomes" id="UP000886611">
    <property type="component" value="Unassembled WGS sequence"/>
</dbReference>
<dbReference type="AlphaFoldDB" id="A0A8X8BYW9"/>
<dbReference type="InterPro" id="IPR042621">
    <property type="entry name" value="TTC23/TTC23L"/>
</dbReference>
<evidence type="ECO:0000256" key="1">
    <source>
        <dbReference type="ARBA" id="ARBA00006641"/>
    </source>
</evidence>
<organism evidence="6 7">
    <name type="scientific">Polypterus senegalus</name>
    <name type="common">Senegal bichir</name>
    <dbReference type="NCBI Taxonomy" id="55291"/>
    <lineage>
        <taxon>Eukaryota</taxon>
        <taxon>Metazoa</taxon>
        <taxon>Chordata</taxon>
        <taxon>Craniata</taxon>
        <taxon>Vertebrata</taxon>
        <taxon>Euteleostomi</taxon>
        <taxon>Actinopterygii</taxon>
        <taxon>Polypteriformes</taxon>
        <taxon>Polypteridae</taxon>
        <taxon>Polypterus</taxon>
    </lineage>
</organism>
<dbReference type="SMART" id="SM00028">
    <property type="entry name" value="TPR"/>
    <property type="match status" value="4"/>
</dbReference>
<evidence type="ECO:0000256" key="3">
    <source>
        <dbReference type="ARBA" id="ARBA00022801"/>
    </source>
</evidence>
<keyword evidence="7" id="KW-1185">Reference proteome</keyword>
<name>A0A8X8BYW9_POLSE</name>
<dbReference type="GO" id="GO:0008234">
    <property type="term" value="F:cysteine-type peptidase activity"/>
    <property type="evidence" value="ECO:0007669"/>
    <property type="project" value="UniProtKB-KW"/>
</dbReference>
<evidence type="ECO:0000313" key="6">
    <source>
        <dbReference type="EMBL" id="KAG2471239.1"/>
    </source>
</evidence>
<keyword evidence="3" id="KW-0378">Hydrolase</keyword>
<dbReference type="Gene3D" id="1.25.40.10">
    <property type="entry name" value="Tetratricopeptide repeat domain"/>
    <property type="match status" value="3"/>
</dbReference>
<gene>
    <name evidence="6" type="primary">Ttc23</name>
    <name evidence="6" type="ORF">GTO96_0006157</name>
</gene>
<dbReference type="InterPro" id="IPR016125">
    <property type="entry name" value="Peptidase_C15-like"/>
</dbReference>
<keyword evidence="4" id="KW-0788">Thiol protease</keyword>
<protein>
    <submittedName>
        <fullName evidence="6">TTC23 protein</fullName>
    </submittedName>
</protein>
<accession>A0A8X8BYW9</accession>
<evidence type="ECO:0000313" key="7">
    <source>
        <dbReference type="Proteomes" id="UP000886611"/>
    </source>
</evidence>
<dbReference type="InterPro" id="IPR036440">
    <property type="entry name" value="Peptidase_C15-like_sf"/>
</dbReference>
<dbReference type="PANTHER" id="PTHR14485:SF3">
    <property type="entry name" value="TETRATRICOPEPTIDE REPEAT PROTEIN 23"/>
    <property type="match status" value="1"/>
</dbReference>